<dbReference type="InterPro" id="IPR030903">
    <property type="entry name" value="CDPS"/>
</dbReference>
<proteinExistence type="inferred from homology"/>
<dbReference type="Gene3D" id="3.40.50.11710">
    <property type="entry name" value="Cyclodipeptide synthase"/>
    <property type="match status" value="1"/>
</dbReference>
<dbReference type="EMBL" id="CP017599">
    <property type="protein sequence ID" value="AOX03039.1"/>
    <property type="molecule type" value="Genomic_DNA"/>
</dbReference>
<dbReference type="RefSeq" id="WP_070395432.1">
    <property type="nucleotide sequence ID" value="NZ_CP017599.1"/>
</dbReference>
<dbReference type="GO" id="GO:0016755">
    <property type="term" value="F:aminoacyltransferase activity"/>
    <property type="evidence" value="ECO:0007669"/>
    <property type="project" value="InterPro"/>
</dbReference>
<dbReference type="Proteomes" id="UP000177870">
    <property type="component" value="Chromosome"/>
</dbReference>
<dbReference type="KEGG" id="mpro:BJP34_29550"/>
<dbReference type="InterPro" id="IPR038622">
    <property type="entry name" value="CDPS_sf"/>
</dbReference>
<protein>
    <recommendedName>
        <fullName evidence="3">Cyclodipeptide synthase</fullName>
    </recommendedName>
</protein>
<evidence type="ECO:0000256" key="3">
    <source>
        <dbReference type="ARBA" id="ARBA00030771"/>
    </source>
</evidence>
<sequence length="290" mass="33915">MSSHRDEETIIENFDWNQLSLEQLRLFQSKISKAIDLKRRDLKLTQSTANITQVYEYKVSLAKVSPARLRSSLSDYQKCVFMISMGSKNFVYSERIEALIKWISEHFKACLVLVGDSLYRLTIEVRQGLKGDEAWLEAIRTGETFINENRFLFQQYSGSCQFQFQMASQIEKQSEFEIYYKDFQSLYQQDESFQKMVNSFAQTYLNRGEQPEEEEVEQLLQRQKHLAITYLLEESAVFTCLAKEGWPVFVYPGSIKTFEEIAEGLHPEVPLPLQQMIWVSLRLKRKATAG</sequence>
<dbReference type="AlphaFoldDB" id="A0A1D8TZF5"/>
<evidence type="ECO:0000256" key="2">
    <source>
        <dbReference type="ARBA" id="ARBA00022679"/>
    </source>
</evidence>
<comment type="similarity">
    <text evidence="1">Belongs to the CDPS family.</text>
</comment>
<evidence type="ECO:0000313" key="4">
    <source>
        <dbReference type="EMBL" id="AOX03039.1"/>
    </source>
</evidence>
<dbReference type="NCBIfam" id="TIGR04539">
    <property type="entry name" value="tRNA_cyclodipep"/>
    <property type="match status" value="1"/>
</dbReference>
<dbReference type="Pfam" id="PF16715">
    <property type="entry name" value="CDPS"/>
    <property type="match status" value="1"/>
</dbReference>
<keyword evidence="2" id="KW-0808">Transferase</keyword>
<gene>
    <name evidence="4" type="ORF">BJP34_29550</name>
</gene>
<reference evidence="5" key="1">
    <citation type="submission" date="2016-10" db="EMBL/GenBank/DDBJ databases">
        <title>Comparative genomics uncovers the prolific and rare metabolic potential of the cyanobacterial genus Moorea.</title>
        <authorList>
            <person name="Leao T."/>
            <person name="Castelao G."/>
            <person name="Korobeynikov A."/>
            <person name="Monroe E.A."/>
            <person name="Podell S."/>
            <person name="Glukhov E."/>
            <person name="Allen E."/>
            <person name="Gerwick W.H."/>
            <person name="Gerwick L."/>
        </authorList>
    </citation>
    <scope>NUCLEOTIDE SEQUENCE [LARGE SCALE GENOMIC DNA]</scope>
    <source>
        <strain evidence="5">PAL-8-15-08-1</strain>
    </source>
</reference>
<name>A0A1D8TZF5_9CYAN</name>
<dbReference type="OrthoDB" id="5859701at2"/>
<organism evidence="4 5">
    <name type="scientific">Moorena producens PAL-8-15-08-1</name>
    <dbReference type="NCBI Taxonomy" id="1458985"/>
    <lineage>
        <taxon>Bacteria</taxon>
        <taxon>Bacillati</taxon>
        <taxon>Cyanobacteriota</taxon>
        <taxon>Cyanophyceae</taxon>
        <taxon>Coleofasciculales</taxon>
        <taxon>Coleofasciculaceae</taxon>
        <taxon>Moorena</taxon>
    </lineage>
</organism>
<accession>A0A1D8TZF5</accession>
<evidence type="ECO:0000313" key="5">
    <source>
        <dbReference type="Proteomes" id="UP000177870"/>
    </source>
</evidence>
<evidence type="ECO:0000256" key="1">
    <source>
        <dbReference type="ARBA" id="ARBA00006034"/>
    </source>
</evidence>
<dbReference type="STRING" id="1458985.BJP34_29550"/>